<dbReference type="GO" id="GO:0016442">
    <property type="term" value="C:RISC complex"/>
    <property type="evidence" value="ECO:0007669"/>
    <property type="project" value="UniProtKB-ARBA"/>
</dbReference>
<keyword evidence="6" id="KW-0687">Ribonucleoprotein</keyword>
<evidence type="ECO:0000313" key="10">
    <source>
        <dbReference type="Proteomes" id="UP000694387"/>
    </source>
</evidence>
<dbReference type="CDD" id="cd04657">
    <property type="entry name" value="Piwi_ago-like"/>
    <property type="match status" value="1"/>
</dbReference>
<dbReference type="AlphaFoldDB" id="A0A9L0JU71"/>
<dbReference type="Ensembl" id="ENSEAST00005083552.1">
    <property type="protein sequence ID" value="ENSEASP00005052695.1"/>
    <property type="gene ID" value="ENSEASG00005021922.2"/>
</dbReference>
<dbReference type="Gene3D" id="3.30.420.10">
    <property type="entry name" value="Ribonuclease H-like superfamily/Ribonuclease H"/>
    <property type="match status" value="2"/>
</dbReference>
<evidence type="ECO:0000256" key="1">
    <source>
        <dbReference type="ARBA" id="ARBA00004201"/>
    </source>
</evidence>
<keyword evidence="4" id="KW-0694">RNA-binding</keyword>
<dbReference type="PROSITE" id="PS50822">
    <property type="entry name" value="PIWI"/>
    <property type="match status" value="1"/>
</dbReference>
<evidence type="ECO:0000256" key="3">
    <source>
        <dbReference type="ARBA" id="ARBA00022845"/>
    </source>
</evidence>
<dbReference type="GO" id="GO:0003723">
    <property type="term" value="F:RNA binding"/>
    <property type="evidence" value="ECO:0007669"/>
    <property type="project" value="UniProtKB-KW"/>
</dbReference>
<dbReference type="GO" id="GO:0031047">
    <property type="term" value="P:regulatory ncRNA-mediated gene silencing"/>
    <property type="evidence" value="ECO:0007669"/>
    <property type="project" value="UniProtKB-KW"/>
</dbReference>
<feature type="domain" description="Piwi" evidence="8">
    <location>
        <begin position="532"/>
        <end position="744"/>
    </location>
</feature>
<gene>
    <name evidence="9" type="primary">AGO2</name>
</gene>
<reference evidence="9" key="2">
    <citation type="submission" date="2025-08" db="UniProtKB">
        <authorList>
            <consortium name="Ensembl"/>
        </authorList>
    </citation>
    <scope>IDENTIFICATION</scope>
</reference>
<dbReference type="InterPro" id="IPR036085">
    <property type="entry name" value="PAZ_dom_sf"/>
</dbReference>
<evidence type="ECO:0000259" key="8">
    <source>
        <dbReference type="PROSITE" id="PS50822"/>
    </source>
</evidence>
<comment type="subcellular location">
    <subcellularLocation>
        <location evidence="1">Cytoplasm</location>
        <location evidence="1">P-body</location>
    </subcellularLocation>
</comment>
<dbReference type="SMART" id="SM00950">
    <property type="entry name" value="Piwi"/>
    <property type="match status" value="1"/>
</dbReference>
<dbReference type="SUPFAM" id="SSF101690">
    <property type="entry name" value="PAZ domain"/>
    <property type="match status" value="1"/>
</dbReference>
<dbReference type="GO" id="GO:0000932">
    <property type="term" value="C:P-body"/>
    <property type="evidence" value="ECO:0007669"/>
    <property type="project" value="UniProtKB-SubCell"/>
</dbReference>
<evidence type="ECO:0000313" key="9">
    <source>
        <dbReference type="Ensembl" id="ENSEASP00005052695.1"/>
    </source>
</evidence>
<evidence type="ECO:0000256" key="2">
    <source>
        <dbReference type="ARBA" id="ARBA00008201"/>
    </source>
</evidence>
<comment type="similarity">
    <text evidence="2">Belongs to the argonaute family. Ago subfamily.</text>
</comment>
<dbReference type="InterPro" id="IPR032472">
    <property type="entry name" value="ArgoL2"/>
</dbReference>
<dbReference type="GeneTree" id="ENSGT00940000155239"/>
<keyword evidence="3" id="KW-0810">Translation regulation</keyword>
<dbReference type="InterPro" id="IPR003165">
    <property type="entry name" value="Piwi"/>
</dbReference>
<protein>
    <submittedName>
        <fullName evidence="9">Argonaute RISC catalytic component 2</fullName>
    </submittedName>
</protein>
<dbReference type="Pfam" id="PF02170">
    <property type="entry name" value="PAZ"/>
    <property type="match status" value="1"/>
</dbReference>
<evidence type="ECO:0000256" key="6">
    <source>
        <dbReference type="ARBA" id="ARBA00023274"/>
    </source>
</evidence>
<dbReference type="PANTHER" id="PTHR22891">
    <property type="entry name" value="EUKARYOTIC TRANSLATION INITIATION FACTOR 2C"/>
    <property type="match status" value="1"/>
</dbReference>
<dbReference type="SUPFAM" id="SSF53098">
    <property type="entry name" value="Ribonuclease H-like"/>
    <property type="match status" value="1"/>
</dbReference>
<dbReference type="InterPro" id="IPR045246">
    <property type="entry name" value="Piwi_ago-like"/>
</dbReference>
<dbReference type="Proteomes" id="UP000694387">
    <property type="component" value="Chromosome 12"/>
</dbReference>
<evidence type="ECO:0000256" key="5">
    <source>
        <dbReference type="ARBA" id="ARBA00023158"/>
    </source>
</evidence>
<dbReference type="InterPro" id="IPR032474">
    <property type="entry name" value="Argonaute_N"/>
</dbReference>
<dbReference type="Pfam" id="PF16486">
    <property type="entry name" value="ArgoN"/>
    <property type="match status" value="1"/>
</dbReference>
<reference evidence="9 10" key="1">
    <citation type="journal article" date="2020" name="Nat. Commun.">
        <title>Donkey genomes provide new insights into domestication and selection for coat color.</title>
        <authorList>
            <person name="Wang"/>
            <person name="C."/>
            <person name="Li"/>
            <person name="H."/>
            <person name="Guo"/>
            <person name="Y."/>
            <person name="Huang"/>
            <person name="J."/>
            <person name="Sun"/>
            <person name="Y."/>
            <person name="Min"/>
            <person name="J."/>
            <person name="Wang"/>
            <person name="J."/>
            <person name="Fang"/>
            <person name="X."/>
            <person name="Zhao"/>
            <person name="Z."/>
            <person name="Wang"/>
            <person name="S."/>
            <person name="Zhang"/>
            <person name="Y."/>
            <person name="Liu"/>
            <person name="Q."/>
            <person name="Jiang"/>
            <person name="Q."/>
            <person name="Wang"/>
            <person name="X."/>
            <person name="Guo"/>
            <person name="Y."/>
            <person name="Yang"/>
            <person name="C."/>
            <person name="Wang"/>
            <person name="Y."/>
            <person name="Tian"/>
            <person name="F."/>
            <person name="Zhuang"/>
            <person name="G."/>
            <person name="Fan"/>
            <person name="Y."/>
            <person name="Gao"/>
            <person name="Q."/>
            <person name="Li"/>
            <person name="Y."/>
            <person name="Ju"/>
            <person name="Z."/>
            <person name="Li"/>
            <person name="J."/>
            <person name="Li"/>
            <person name="R."/>
            <person name="Hou"/>
            <person name="M."/>
            <person name="Yang"/>
            <person name="G."/>
            <person name="Liu"/>
            <person name="G."/>
            <person name="Liu"/>
            <person name="W."/>
            <person name="Guo"/>
            <person name="J."/>
            <person name="Pan"/>
            <person name="S."/>
            <person name="Fan"/>
            <person name="G."/>
            <person name="Zhang"/>
            <person name="W."/>
            <person name="Zhang"/>
            <person name="R."/>
            <person name="Yu"/>
            <person name="J."/>
            <person name="Zhang"/>
            <person name="X."/>
            <person name="Yin"/>
            <person name="Q."/>
            <person name="Ji"/>
            <person name="C."/>
            <person name="Jin"/>
            <person name="Y."/>
            <person name="Yue"/>
            <person name="G."/>
            <person name="Liu"/>
            <person name="M."/>
            <person name="Xu"/>
            <person name="J."/>
            <person name="Liu"/>
            <person name="S."/>
            <person name="Jordana"/>
            <person name="J."/>
            <person name="Noce"/>
            <person name="A."/>
            <person name="Amills"/>
            <person name="M."/>
            <person name="Wu"/>
            <person name="D.D."/>
            <person name="Li"/>
            <person name="S."/>
            <person name="Zhou"/>
            <person name="X. and Zhong"/>
            <person name="J."/>
        </authorList>
    </citation>
    <scope>NUCLEOTIDE SEQUENCE [LARGE SCALE GENOMIC DNA]</scope>
</reference>
<organism evidence="9 10">
    <name type="scientific">Equus asinus</name>
    <name type="common">Donkey</name>
    <name type="synonym">Equus africanus asinus</name>
    <dbReference type="NCBI Taxonomy" id="9793"/>
    <lineage>
        <taxon>Eukaryota</taxon>
        <taxon>Metazoa</taxon>
        <taxon>Chordata</taxon>
        <taxon>Craniata</taxon>
        <taxon>Vertebrata</taxon>
        <taxon>Euteleostomi</taxon>
        <taxon>Mammalia</taxon>
        <taxon>Eutheria</taxon>
        <taxon>Laurasiatheria</taxon>
        <taxon>Perissodactyla</taxon>
        <taxon>Equidae</taxon>
        <taxon>Equus</taxon>
    </lineage>
</organism>
<dbReference type="InterPro" id="IPR032473">
    <property type="entry name" value="Argonaute_Mid_dom"/>
</dbReference>
<dbReference type="Gene3D" id="2.170.260.10">
    <property type="entry name" value="paz domain"/>
    <property type="match status" value="1"/>
</dbReference>
<dbReference type="PROSITE" id="PS50821">
    <property type="entry name" value="PAZ"/>
    <property type="match status" value="1"/>
</dbReference>
<dbReference type="Gene3D" id="3.40.50.2300">
    <property type="match status" value="1"/>
</dbReference>
<keyword evidence="5" id="KW-0943">RNA-mediated gene silencing</keyword>
<evidence type="ECO:0000259" key="7">
    <source>
        <dbReference type="PROSITE" id="PS50821"/>
    </source>
</evidence>
<dbReference type="SMART" id="SM01163">
    <property type="entry name" value="DUF1785"/>
    <property type="match status" value="1"/>
</dbReference>
<dbReference type="InterPro" id="IPR003100">
    <property type="entry name" value="PAZ_dom"/>
</dbReference>
<dbReference type="Pfam" id="PF08699">
    <property type="entry name" value="ArgoL1"/>
    <property type="match status" value="1"/>
</dbReference>
<sequence>MLSQSLYVECPEQLNPQRHRAVLAPPAPPPPPIQGYAFKPPPRPDFGTSGRTIKLQANFFEMDIPKIDIYHYELDIKPEKCPRRVNREIVEHMVQHFKTQIFGDRKPVFDGRKNLYTAMPLPIGRDKVELEVTLPGEGKDRIFKVSIKWVSCVSLQALHDALSGRLPSVPFETIQALDVVMRHLPSMRYTPVGRSFFTASEGCSNPLGGGREVWFGFHQSVRPSLWKMMLNIDVSATAFYKAQPVIEFVCEVLDFKSIEEQQKPLTDSQRVKFTKEIKGLKVEITHCGQMKRKYRVCNVTRRPASHQTFPLQQESGQTVECTVAQYFKDRHKLVLRYPHLPCLQVGQEQKHTYLPLEVCNIVAGQRCIKKLTDNQTSTMIRATARSAPDRQEEISKLMRSASFNTDPYVREFGIMVKDEMTDVTGRVLQPPSILYGGRNKAIATPVQGVWDMRNKQFHTGIEIKVWAIACFAPQRQCTEVHLKSFTEQLRKISRDAGMPIQGQPCFCKYAQGADSVEPMFRHLKNTYAGLQLVVVILPGKTPVYAEVKRVGDTVLGMATQCVQMKNVQRTTPQTLSNLCLKINVKLGGVNNILLPQGRPPVFQQPVIFLGADVTHPPAGDGKKPSIAAVVGSMDAHPNRYCATVRVQQHRQEIIQDLAAMVRELLIQFYKSTRFKPTRIIFYRDGVSEGQFQQVLHHELLAIREACIKLEKDYQPGITFIVVQKRHHTRLFCTDKNERGTSRSSLFSFPSCLHTYGSPASYASSTSVRTRSVSIPAPAYYAHLVAFRARYHLVDKEHDSAEGSHTSGQSNGRDHQALAKAVQVHQDTLRTMYFA</sequence>
<dbReference type="InterPro" id="IPR012337">
    <property type="entry name" value="RNaseH-like_sf"/>
</dbReference>
<dbReference type="Pfam" id="PF16487">
    <property type="entry name" value="ArgoMid"/>
    <property type="match status" value="1"/>
</dbReference>
<dbReference type="InterPro" id="IPR036397">
    <property type="entry name" value="RNaseH_sf"/>
</dbReference>
<evidence type="ECO:0000256" key="4">
    <source>
        <dbReference type="ARBA" id="ARBA00022884"/>
    </source>
</evidence>
<feature type="domain" description="PAZ" evidence="7">
    <location>
        <begin position="244"/>
        <end position="363"/>
    </location>
</feature>
<dbReference type="Pfam" id="PF02171">
    <property type="entry name" value="Piwi"/>
    <property type="match status" value="1"/>
</dbReference>
<keyword evidence="10" id="KW-1185">Reference proteome</keyword>
<dbReference type="FunFam" id="3.40.50.2300:FF:000005">
    <property type="entry name" value="Protein argonaute-2"/>
    <property type="match status" value="1"/>
</dbReference>
<dbReference type="CDD" id="cd02846">
    <property type="entry name" value="PAZ_argonaute_like"/>
    <property type="match status" value="1"/>
</dbReference>
<reference evidence="9" key="3">
    <citation type="submission" date="2025-09" db="UniProtKB">
        <authorList>
            <consortium name="Ensembl"/>
        </authorList>
    </citation>
    <scope>IDENTIFICATION</scope>
</reference>
<dbReference type="InterPro" id="IPR014811">
    <property type="entry name" value="ArgoL1"/>
</dbReference>
<dbReference type="GO" id="GO:0006417">
    <property type="term" value="P:regulation of translation"/>
    <property type="evidence" value="ECO:0007669"/>
    <property type="project" value="UniProtKB-KW"/>
</dbReference>
<dbReference type="FunFam" id="2.170.260.10:FF:000001">
    <property type="entry name" value="Protein argonaute-2"/>
    <property type="match status" value="1"/>
</dbReference>
<dbReference type="Pfam" id="PF16488">
    <property type="entry name" value="ArgoL2"/>
    <property type="match status" value="1"/>
</dbReference>
<proteinExistence type="inferred from homology"/>
<accession>A0A9L0JU71</accession>
<dbReference type="SMART" id="SM00949">
    <property type="entry name" value="PAZ"/>
    <property type="match status" value="1"/>
</dbReference>
<name>A0A9L0JU71_EQUAS</name>